<evidence type="ECO:0000313" key="1">
    <source>
        <dbReference type="EMBL" id="KAH7009455.1"/>
    </source>
</evidence>
<dbReference type="EMBL" id="JAGTJQ010000018">
    <property type="protein sequence ID" value="KAH7009455.1"/>
    <property type="molecule type" value="Genomic_DNA"/>
</dbReference>
<organism evidence="1 2">
    <name type="scientific">Microdochium trichocladiopsis</name>
    <dbReference type="NCBI Taxonomy" id="1682393"/>
    <lineage>
        <taxon>Eukaryota</taxon>
        <taxon>Fungi</taxon>
        <taxon>Dikarya</taxon>
        <taxon>Ascomycota</taxon>
        <taxon>Pezizomycotina</taxon>
        <taxon>Sordariomycetes</taxon>
        <taxon>Xylariomycetidae</taxon>
        <taxon>Xylariales</taxon>
        <taxon>Microdochiaceae</taxon>
        <taxon>Microdochium</taxon>
    </lineage>
</organism>
<accession>A0A9P8XRD1</accession>
<gene>
    <name evidence="1" type="ORF">B0I36DRAFT_370387</name>
</gene>
<comment type="caution">
    <text evidence="1">The sequence shown here is derived from an EMBL/GenBank/DDBJ whole genome shotgun (WGS) entry which is preliminary data.</text>
</comment>
<proteinExistence type="predicted"/>
<dbReference type="AlphaFoldDB" id="A0A9P8XRD1"/>
<reference evidence="1" key="1">
    <citation type="journal article" date="2021" name="Nat. Commun.">
        <title>Genetic determinants of endophytism in the Arabidopsis root mycobiome.</title>
        <authorList>
            <person name="Mesny F."/>
            <person name="Miyauchi S."/>
            <person name="Thiergart T."/>
            <person name="Pickel B."/>
            <person name="Atanasova L."/>
            <person name="Karlsson M."/>
            <person name="Huettel B."/>
            <person name="Barry K.W."/>
            <person name="Haridas S."/>
            <person name="Chen C."/>
            <person name="Bauer D."/>
            <person name="Andreopoulos W."/>
            <person name="Pangilinan J."/>
            <person name="LaButti K."/>
            <person name="Riley R."/>
            <person name="Lipzen A."/>
            <person name="Clum A."/>
            <person name="Drula E."/>
            <person name="Henrissat B."/>
            <person name="Kohler A."/>
            <person name="Grigoriev I.V."/>
            <person name="Martin F.M."/>
            <person name="Hacquard S."/>
        </authorList>
    </citation>
    <scope>NUCLEOTIDE SEQUENCE</scope>
    <source>
        <strain evidence="1">MPI-CAGE-CH-0230</strain>
    </source>
</reference>
<sequence length="179" mass="20373">MALTFLVPKDLSEQERELIKGLLVLKYIVKEKADPVEITTDMTECYGISVVDLYLITRTEARLRRKLFFIDTRMRGAVDIPKITAHMWTIPEDDDDYLACRAGPTKKASILRNIKKTLGSAHRGFRQRECYDLAPGHPGPSLTRVPSPSFFIHELNCVTRLGTGLLPKLPEWLKQMSES</sequence>
<name>A0A9P8XRD1_9PEZI</name>
<dbReference type="GeneID" id="70189451"/>
<protein>
    <submittedName>
        <fullName evidence="1">Uncharacterized protein</fullName>
    </submittedName>
</protein>
<evidence type="ECO:0000313" key="2">
    <source>
        <dbReference type="Proteomes" id="UP000756346"/>
    </source>
</evidence>
<dbReference type="RefSeq" id="XP_046004083.1">
    <property type="nucleotide sequence ID" value="XM_046159905.1"/>
</dbReference>
<dbReference type="Proteomes" id="UP000756346">
    <property type="component" value="Unassembled WGS sequence"/>
</dbReference>
<keyword evidence="2" id="KW-1185">Reference proteome</keyword>